<comment type="caution">
    <text evidence="2">The sequence shown here is derived from an EMBL/GenBank/DDBJ whole genome shotgun (WGS) entry which is preliminary data.</text>
</comment>
<proteinExistence type="predicted"/>
<dbReference type="Proteomes" id="UP000582837">
    <property type="component" value="Unassembled WGS sequence"/>
</dbReference>
<evidence type="ECO:0000313" key="2">
    <source>
        <dbReference type="EMBL" id="MBB6071945.1"/>
    </source>
</evidence>
<feature type="domain" description="RES" evidence="1">
    <location>
        <begin position="32"/>
        <end position="165"/>
    </location>
</feature>
<protein>
    <recommendedName>
        <fullName evidence="1">RES domain-containing protein</fullName>
    </recommendedName>
</protein>
<dbReference type="Pfam" id="PF08808">
    <property type="entry name" value="RES"/>
    <property type="match status" value="1"/>
</dbReference>
<evidence type="ECO:0000313" key="3">
    <source>
        <dbReference type="Proteomes" id="UP000582837"/>
    </source>
</evidence>
<accession>A0A841H1F3</accession>
<organism evidence="2 3">
    <name type="scientific">Longimicrobium terrae</name>
    <dbReference type="NCBI Taxonomy" id="1639882"/>
    <lineage>
        <taxon>Bacteria</taxon>
        <taxon>Pseudomonadati</taxon>
        <taxon>Gemmatimonadota</taxon>
        <taxon>Longimicrobiia</taxon>
        <taxon>Longimicrobiales</taxon>
        <taxon>Longimicrobiaceae</taxon>
        <taxon>Longimicrobium</taxon>
    </lineage>
</organism>
<dbReference type="SMART" id="SM00953">
    <property type="entry name" value="RES"/>
    <property type="match status" value="1"/>
</dbReference>
<dbReference type="AlphaFoldDB" id="A0A841H1F3"/>
<dbReference type="EMBL" id="JACHIA010000011">
    <property type="protein sequence ID" value="MBB6071945.1"/>
    <property type="molecule type" value="Genomic_DNA"/>
</dbReference>
<name>A0A841H1F3_9BACT</name>
<gene>
    <name evidence="2" type="ORF">HNQ61_003605</name>
</gene>
<dbReference type="InterPro" id="IPR014914">
    <property type="entry name" value="RES_dom"/>
</dbReference>
<sequence length="188" mass="20566">MVIALPSKPPIVRIPSSRPLWRVHLAKLGALWYSVGRSNRFDDPAAEFGVLYVGESPEVAVLETLVRGSAQCVVDVREWNARAVSRIHLATDLNLLQFEGNRLPAFGIGAERAHAATYDECRALAAAVHASLPDVDGIQFRSRWDPSQLCWAVFGRATEKVKGADAPIPLRGSRLGDSILDNCEIQLV</sequence>
<evidence type="ECO:0000259" key="1">
    <source>
        <dbReference type="SMART" id="SM00953"/>
    </source>
</evidence>
<dbReference type="RefSeq" id="WP_170035391.1">
    <property type="nucleotide sequence ID" value="NZ_JABDTL010000001.1"/>
</dbReference>
<keyword evidence="3" id="KW-1185">Reference proteome</keyword>
<reference evidence="2 3" key="1">
    <citation type="submission" date="2020-08" db="EMBL/GenBank/DDBJ databases">
        <title>Genomic Encyclopedia of Type Strains, Phase IV (KMG-IV): sequencing the most valuable type-strain genomes for metagenomic binning, comparative biology and taxonomic classification.</title>
        <authorList>
            <person name="Goeker M."/>
        </authorList>
    </citation>
    <scope>NUCLEOTIDE SEQUENCE [LARGE SCALE GENOMIC DNA]</scope>
    <source>
        <strain evidence="2 3">DSM 29007</strain>
    </source>
</reference>